<dbReference type="Proteomes" id="UP000194903">
    <property type="component" value="Unassembled WGS sequence"/>
</dbReference>
<dbReference type="InterPro" id="IPR019874">
    <property type="entry name" value="RF_methyltr_PrmC"/>
</dbReference>
<protein>
    <recommendedName>
        <fullName evidence="5">Release factor glutamine methyltransferase</fullName>
        <shortName evidence="5">RF MTase</shortName>
        <ecNumber evidence="5">2.1.1.297</ecNumber>
    </recommendedName>
    <alternativeName>
        <fullName evidence="5">N5-glutamine methyltransferase PrmC</fullName>
    </alternativeName>
    <alternativeName>
        <fullName evidence="5">Protein-(glutamine-N5) MTase PrmC</fullName>
    </alternativeName>
    <alternativeName>
        <fullName evidence="5">Protein-glutamine N-methyltransferase PrmC</fullName>
    </alternativeName>
</protein>
<keyword evidence="2 5" id="KW-0808">Transferase</keyword>
<feature type="domain" description="Methyltransferase small" evidence="6">
    <location>
        <begin position="113"/>
        <end position="197"/>
    </location>
</feature>
<comment type="function">
    <text evidence="5">Methylates the class 1 translation termination release factors RF1/PrfA and RF2/PrfB on the glutamine residue of the universally conserved GGQ motif.</text>
</comment>
<dbReference type="InterPro" id="IPR004556">
    <property type="entry name" value="HemK-like"/>
</dbReference>
<dbReference type="HAMAP" id="MF_02126">
    <property type="entry name" value="RF_methyltr_PrmC"/>
    <property type="match status" value="1"/>
</dbReference>
<feature type="binding site" evidence="5">
    <location>
        <position position="143"/>
    </location>
    <ligand>
        <name>S-adenosyl-L-methionine</name>
        <dbReference type="ChEBI" id="CHEBI:59789"/>
    </ligand>
</feature>
<evidence type="ECO:0000256" key="5">
    <source>
        <dbReference type="HAMAP-Rule" id="MF_02126"/>
    </source>
</evidence>
<dbReference type="InterPro" id="IPR029063">
    <property type="entry name" value="SAM-dependent_MTases_sf"/>
</dbReference>
<dbReference type="Pfam" id="PF05175">
    <property type="entry name" value="MTS"/>
    <property type="match status" value="1"/>
</dbReference>
<evidence type="ECO:0000256" key="3">
    <source>
        <dbReference type="ARBA" id="ARBA00022691"/>
    </source>
</evidence>
<gene>
    <name evidence="5" type="primary">prmC</name>
    <name evidence="8" type="ORF">CBW42_06100</name>
</gene>
<dbReference type="PROSITE" id="PS00092">
    <property type="entry name" value="N6_MTASE"/>
    <property type="match status" value="1"/>
</dbReference>
<dbReference type="GO" id="GO:0032259">
    <property type="term" value="P:methylation"/>
    <property type="evidence" value="ECO:0007669"/>
    <property type="project" value="UniProtKB-KW"/>
</dbReference>
<dbReference type="NCBIfam" id="TIGR00536">
    <property type="entry name" value="hemK_fam"/>
    <property type="match status" value="1"/>
</dbReference>
<dbReference type="SUPFAM" id="SSF53335">
    <property type="entry name" value="S-adenosyl-L-methionine-dependent methyltransferases"/>
    <property type="match status" value="1"/>
</dbReference>
<evidence type="ECO:0000313" key="9">
    <source>
        <dbReference type="Proteomes" id="UP000194903"/>
    </source>
</evidence>
<evidence type="ECO:0000256" key="1">
    <source>
        <dbReference type="ARBA" id="ARBA00022603"/>
    </source>
</evidence>
<keyword evidence="9" id="KW-1185">Reference proteome</keyword>
<dbReference type="EMBL" id="NHOC01000005">
    <property type="protein sequence ID" value="OUM20408.1"/>
    <property type="molecule type" value="Genomic_DNA"/>
</dbReference>
<evidence type="ECO:0000259" key="6">
    <source>
        <dbReference type="Pfam" id="PF05175"/>
    </source>
</evidence>
<reference evidence="8 9" key="1">
    <citation type="submission" date="2017-05" db="EMBL/GenBank/DDBJ databases">
        <title>Butyricicoccus porcorum sp. nov. a butyrate-producing bacterium from the swine intestinal tract.</title>
        <authorList>
            <person name="Trachsel J."/>
            <person name="Humphrey S."/>
            <person name="Allen H.K."/>
        </authorList>
    </citation>
    <scope>NUCLEOTIDE SEQUENCE [LARGE SCALE GENOMIC DNA]</scope>
    <source>
        <strain evidence="8">BB10</strain>
    </source>
</reference>
<evidence type="ECO:0000259" key="7">
    <source>
        <dbReference type="Pfam" id="PF17827"/>
    </source>
</evidence>
<evidence type="ECO:0000256" key="2">
    <source>
        <dbReference type="ARBA" id="ARBA00022679"/>
    </source>
</evidence>
<dbReference type="Gene3D" id="3.40.50.150">
    <property type="entry name" value="Vaccinia Virus protein VP39"/>
    <property type="match status" value="1"/>
</dbReference>
<dbReference type="EC" id="2.1.1.297" evidence="5"/>
<name>A0A252F3P0_9FIRM</name>
<keyword evidence="1 5" id="KW-0489">Methyltransferase</keyword>
<keyword evidence="3 5" id="KW-0949">S-adenosyl-L-methionine</keyword>
<dbReference type="AlphaFoldDB" id="A0A252F3P0"/>
<dbReference type="Gene3D" id="1.10.8.10">
    <property type="entry name" value="DNA helicase RuvA subunit, C-terminal domain"/>
    <property type="match status" value="1"/>
</dbReference>
<comment type="caution">
    <text evidence="8">The sequence shown here is derived from an EMBL/GenBank/DDBJ whole genome shotgun (WGS) entry which is preliminary data.</text>
</comment>
<dbReference type="InterPro" id="IPR050320">
    <property type="entry name" value="N5-glutamine_MTase"/>
</dbReference>
<dbReference type="RefSeq" id="WP_087018789.1">
    <property type="nucleotide sequence ID" value="NZ_CP178353.1"/>
</dbReference>
<sequence>MNAWDCFRQMRDQLTAMGVEESDLEARELTARAAGLDARDTFGWNRRPLSAEEEQAAEQLLARRRQGEPLAYVLGEWDFYGNRFRVTPGVLIPRGDTEWLCDAAVQAARRIPAPRVLDLCCGSGCIGISLALAVPRAQVIAADCSEAALAVTRGNAALHGLDAPRFQAVQADALVPDSIDGDFDLVVTNPPYITAQEMRELDHSVDAYEPHLALFGGEDGLDFYRAMAQRPAFRLKPGGCFFAECGWKQGEQAAALFRAAGWTGVHLQCDLAGVPRIVCAAAPKNGENTPSTLIL</sequence>
<dbReference type="InterPro" id="IPR007848">
    <property type="entry name" value="Small_mtfrase_dom"/>
</dbReference>
<comment type="caution">
    <text evidence="5">Lacks conserved residue(s) required for the propagation of feature annotation.</text>
</comment>
<evidence type="ECO:0000313" key="8">
    <source>
        <dbReference type="EMBL" id="OUM20408.1"/>
    </source>
</evidence>
<feature type="domain" description="Release factor glutamine methyltransferase N-terminal" evidence="7">
    <location>
        <begin position="7"/>
        <end position="75"/>
    </location>
</feature>
<dbReference type="GO" id="GO:0003676">
    <property type="term" value="F:nucleic acid binding"/>
    <property type="evidence" value="ECO:0007669"/>
    <property type="project" value="InterPro"/>
</dbReference>
<evidence type="ECO:0000256" key="4">
    <source>
        <dbReference type="ARBA" id="ARBA00048391"/>
    </source>
</evidence>
<dbReference type="PANTHER" id="PTHR18895:SF74">
    <property type="entry name" value="MTRF1L RELEASE FACTOR GLUTAMINE METHYLTRANSFERASE"/>
    <property type="match status" value="1"/>
</dbReference>
<dbReference type="InterPro" id="IPR040758">
    <property type="entry name" value="PrmC_N"/>
</dbReference>
<comment type="catalytic activity">
    <reaction evidence="4 5">
        <text>L-glutaminyl-[peptide chain release factor] + S-adenosyl-L-methionine = N(5)-methyl-L-glutaminyl-[peptide chain release factor] + S-adenosyl-L-homocysteine + H(+)</text>
        <dbReference type="Rhea" id="RHEA:42896"/>
        <dbReference type="Rhea" id="RHEA-COMP:10271"/>
        <dbReference type="Rhea" id="RHEA-COMP:10272"/>
        <dbReference type="ChEBI" id="CHEBI:15378"/>
        <dbReference type="ChEBI" id="CHEBI:30011"/>
        <dbReference type="ChEBI" id="CHEBI:57856"/>
        <dbReference type="ChEBI" id="CHEBI:59789"/>
        <dbReference type="ChEBI" id="CHEBI:61891"/>
        <dbReference type="EC" id="2.1.1.297"/>
    </reaction>
</comment>
<proteinExistence type="inferred from homology"/>
<dbReference type="GO" id="GO:0102559">
    <property type="term" value="F:peptide chain release factor N(5)-glutamine methyltransferase activity"/>
    <property type="evidence" value="ECO:0007669"/>
    <property type="project" value="UniProtKB-EC"/>
</dbReference>
<organism evidence="8 9">
    <name type="scientific">Butyricicoccus porcorum</name>
    <dbReference type="NCBI Taxonomy" id="1945634"/>
    <lineage>
        <taxon>Bacteria</taxon>
        <taxon>Bacillati</taxon>
        <taxon>Bacillota</taxon>
        <taxon>Clostridia</taxon>
        <taxon>Eubacteriales</taxon>
        <taxon>Butyricicoccaceae</taxon>
        <taxon>Butyricicoccus</taxon>
    </lineage>
</organism>
<dbReference type="OrthoDB" id="9800643at2"/>
<feature type="binding site" evidence="5">
    <location>
        <begin position="189"/>
        <end position="192"/>
    </location>
    <ligand>
        <name>substrate</name>
    </ligand>
</feature>
<dbReference type="InterPro" id="IPR002052">
    <property type="entry name" value="DNA_methylase_N6_adenine_CS"/>
</dbReference>
<dbReference type="NCBIfam" id="TIGR03534">
    <property type="entry name" value="RF_mod_PrmC"/>
    <property type="match status" value="1"/>
</dbReference>
<accession>A0A252F3P0</accession>
<dbReference type="Pfam" id="PF17827">
    <property type="entry name" value="PrmC_N"/>
    <property type="match status" value="1"/>
</dbReference>
<comment type="similarity">
    <text evidence="5">Belongs to the protein N5-glutamine methyltransferase family. PrmC subfamily.</text>
</comment>
<feature type="binding site" evidence="5">
    <location>
        <position position="189"/>
    </location>
    <ligand>
        <name>S-adenosyl-L-methionine</name>
        <dbReference type="ChEBI" id="CHEBI:59789"/>
    </ligand>
</feature>
<dbReference type="PANTHER" id="PTHR18895">
    <property type="entry name" value="HEMK METHYLTRANSFERASE"/>
    <property type="match status" value="1"/>
</dbReference>
<dbReference type="CDD" id="cd02440">
    <property type="entry name" value="AdoMet_MTases"/>
    <property type="match status" value="1"/>
</dbReference>